<gene>
    <name evidence="2" type="ORF">SAMN04488587_0946</name>
</gene>
<protein>
    <submittedName>
        <fullName evidence="2">7,8-dihydropterin-6-yl-methyl-4-(Beta-D-ribofuranosyl)aminobenzene 5'-phosphate synthase</fullName>
    </submittedName>
</protein>
<dbReference type="SUPFAM" id="SSF56281">
    <property type="entry name" value="Metallo-hydrolase/oxidoreductase"/>
    <property type="match status" value="1"/>
</dbReference>
<dbReference type="PANTHER" id="PTHR13754:SF13">
    <property type="entry name" value="METALLO-BETA-LACTAMASE SUPERFAMILY PROTEIN (AFU_ORTHOLOGUE AFUA_3G07630)"/>
    <property type="match status" value="1"/>
</dbReference>
<dbReference type="PANTHER" id="PTHR13754">
    <property type="entry name" value="METALLO-BETA-LACTAMASE SUPERFAMILY PROTEIN"/>
    <property type="match status" value="1"/>
</dbReference>
<dbReference type="CDD" id="cd07713">
    <property type="entry name" value="DHPS-like_MBL-fold"/>
    <property type="match status" value="1"/>
</dbReference>
<keyword evidence="3" id="KW-1185">Reference proteome</keyword>
<organism evidence="2 3">
    <name type="scientific">Methanococcoides vulcani</name>
    <dbReference type="NCBI Taxonomy" id="1353158"/>
    <lineage>
        <taxon>Archaea</taxon>
        <taxon>Methanobacteriati</taxon>
        <taxon>Methanobacteriota</taxon>
        <taxon>Stenosarchaea group</taxon>
        <taxon>Methanomicrobia</taxon>
        <taxon>Methanosarcinales</taxon>
        <taxon>Methanosarcinaceae</taxon>
        <taxon>Methanococcoides</taxon>
    </lineage>
</organism>
<dbReference type="EMBL" id="FOHQ01000002">
    <property type="protein sequence ID" value="SES78024.1"/>
    <property type="molecule type" value="Genomic_DNA"/>
</dbReference>
<evidence type="ECO:0000259" key="1">
    <source>
        <dbReference type="SMART" id="SM00849"/>
    </source>
</evidence>
<dbReference type="InterPro" id="IPR052926">
    <property type="entry name" value="Metallo-beta-lactamase_dom"/>
</dbReference>
<evidence type="ECO:0000313" key="2">
    <source>
        <dbReference type="EMBL" id="SES78024.1"/>
    </source>
</evidence>
<accession>A0A1H9Z8Z1</accession>
<dbReference type="RefSeq" id="WP_091689479.1">
    <property type="nucleotide sequence ID" value="NZ_CAAGSJ010000001.1"/>
</dbReference>
<dbReference type="GO" id="GO:0016740">
    <property type="term" value="F:transferase activity"/>
    <property type="evidence" value="ECO:0007669"/>
    <property type="project" value="TreeGrafter"/>
</dbReference>
<dbReference type="Pfam" id="PF00753">
    <property type="entry name" value="Lactamase_B"/>
    <property type="match status" value="1"/>
</dbReference>
<dbReference type="SMART" id="SM00849">
    <property type="entry name" value="Lactamase_B"/>
    <property type="match status" value="1"/>
</dbReference>
<evidence type="ECO:0000313" key="3">
    <source>
        <dbReference type="Proteomes" id="UP000243338"/>
    </source>
</evidence>
<sequence>MNVTIVYDNEAKEGLQKGWGFSCYIQTEDSKIMFDTGWDGCALKQNLSALNIPIEDIDILVLSHQHWDHIGGVPEILNANNNLDVYVPASFSEKLKNEIATHSTLHEVTEKCRICNNVFSTGELGNNPKEQSLILETDNGIYVITGCAHPGLETIIGTAASTGDVRGIIGGLHDSQEYDLLDGLEFIGAGHCTSNIETIRTRFPNTFVPIAAGSRFKF</sequence>
<dbReference type="STRING" id="1353158.SAMN04488587_0946"/>
<dbReference type="OrthoDB" id="7773at2157"/>
<dbReference type="InterPro" id="IPR001279">
    <property type="entry name" value="Metallo-B-lactamas"/>
</dbReference>
<dbReference type="AlphaFoldDB" id="A0A1H9Z8Z1"/>
<dbReference type="Gene3D" id="3.60.15.10">
    <property type="entry name" value="Ribonuclease Z/Hydroxyacylglutathione hydrolase-like"/>
    <property type="match status" value="1"/>
</dbReference>
<dbReference type="InterPro" id="IPR041712">
    <property type="entry name" value="DHPS-like_MBL-fold"/>
</dbReference>
<reference evidence="3" key="1">
    <citation type="submission" date="2016-10" db="EMBL/GenBank/DDBJ databases">
        <authorList>
            <person name="Varghese N."/>
            <person name="Submissions S."/>
        </authorList>
    </citation>
    <scope>NUCLEOTIDE SEQUENCE [LARGE SCALE GENOMIC DNA]</scope>
    <source>
        <strain evidence="3">SLH 33</strain>
    </source>
</reference>
<name>A0A1H9Z8Z1_9EURY</name>
<feature type="domain" description="Metallo-beta-lactamase" evidence="1">
    <location>
        <begin position="19"/>
        <end position="191"/>
    </location>
</feature>
<proteinExistence type="predicted"/>
<dbReference type="InterPro" id="IPR036866">
    <property type="entry name" value="RibonucZ/Hydroxyglut_hydro"/>
</dbReference>
<dbReference type="Proteomes" id="UP000243338">
    <property type="component" value="Unassembled WGS sequence"/>
</dbReference>